<evidence type="ECO:0000313" key="2">
    <source>
        <dbReference type="EMBL" id="AFZ20348.1"/>
    </source>
</evidence>
<accession>K9WJH9</accession>
<gene>
    <name evidence="2" type="ORF">Mic7113_4675</name>
</gene>
<dbReference type="HOGENOM" id="CLU_199034_1_1_3"/>
<dbReference type="RefSeq" id="WP_015184483.1">
    <property type="nucleotide sequence ID" value="NC_019738.1"/>
</dbReference>
<keyword evidence="1" id="KW-1133">Transmembrane helix</keyword>
<dbReference type="OrthoDB" id="428271at2"/>
<evidence type="ECO:0000313" key="3">
    <source>
        <dbReference type="Proteomes" id="UP000010471"/>
    </source>
</evidence>
<reference evidence="2 3" key="1">
    <citation type="submission" date="2012-06" db="EMBL/GenBank/DDBJ databases">
        <title>Finished chromosome of genome of Microcoleus sp. PCC 7113.</title>
        <authorList>
            <consortium name="US DOE Joint Genome Institute"/>
            <person name="Gugger M."/>
            <person name="Coursin T."/>
            <person name="Rippka R."/>
            <person name="Tandeau De Marsac N."/>
            <person name="Huntemann M."/>
            <person name="Wei C.-L."/>
            <person name="Han J."/>
            <person name="Detter J.C."/>
            <person name="Han C."/>
            <person name="Tapia R."/>
            <person name="Chen A."/>
            <person name="Kyrpides N."/>
            <person name="Mavromatis K."/>
            <person name="Markowitz V."/>
            <person name="Szeto E."/>
            <person name="Ivanova N."/>
            <person name="Pagani I."/>
            <person name="Pati A."/>
            <person name="Goodwin L."/>
            <person name="Nordberg H.P."/>
            <person name="Cantor M.N."/>
            <person name="Hua S.X."/>
            <person name="Woyke T."/>
            <person name="Kerfeld C.A."/>
        </authorList>
    </citation>
    <scope>NUCLEOTIDE SEQUENCE [LARGE SCALE GENOMIC DNA]</scope>
    <source>
        <strain evidence="2 3">PCC 7113</strain>
    </source>
</reference>
<feature type="transmembrane region" description="Helical" evidence="1">
    <location>
        <begin position="7"/>
        <end position="26"/>
    </location>
</feature>
<dbReference type="eggNOG" id="ENOG5033DJU">
    <property type="taxonomic scope" value="Bacteria"/>
</dbReference>
<keyword evidence="1" id="KW-0472">Membrane</keyword>
<evidence type="ECO:0000256" key="1">
    <source>
        <dbReference type="SAM" id="Phobius"/>
    </source>
</evidence>
<feature type="transmembrane region" description="Helical" evidence="1">
    <location>
        <begin position="38"/>
        <end position="57"/>
    </location>
</feature>
<proteinExistence type="predicted"/>
<dbReference type="KEGG" id="mic:Mic7113_4675"/>
<keyword evidence="3" id="KW-1185">Reference proteome</keyword>
<keyword evidence="1" id="KW-0812">Transmembrane</keyword>
<sequence>MSTQANFILKVFILSLGVSVLIKYGGPSLPVGATSVNALIAVLTPSLILAIAFLWRIGKYRSL</sequence>
<dbReference type="Proteomes" id="UP000010471">
    <property type="component" value="Chromosome"/>
</dbReference>
<organism evidence="2 3">
    <name type="scientific">Allocoleopsis franciscana PCC 7113</name>
    <dbReference type="NCBI Taxonomy" id="1173027"/>
    <lineage>
        <taxon>Bacteria</taxon>
        <taxon>Bacillati</taxon>
        <taxon>Cyanobacteriota</taxon>
        <taxon>Cyanophyceae</taxon>
        <taxon>Coleofasciculales</taxon>
        <taxon>Coleofasciculaceae</taxon>
        <taxon>Allocoleopsis</taxon>
        <taxon>Allocoleopsis franciscana</taxon>
    </lineage>
</organism>
<dbReference type="AlphaFoldDB" id="K9WJH9"/>
<name>K9WJH9_9CYAN</name>
<protein>
    <submittedName>
        <fullName evidence="2">Uncharacterized protein</fullName>
    </submittedName>
</protein>
<dbReference type="EMBL" id="CP003630">
    <property type="protein sequence ID" value="AFZ20348.1"/>
    <property type="molecule type" value="Genomic_DNA"/>
</dbReference>